<dbReference type="PIRSF" id="PIRSF000194">
    <property type="entry name" value="DHFR"/>
    <property type="match status" value="1"/>
</dbReference>
<name>A0A3N0I0K0_9FIRM</name>
<reference evidence="9 10" key="1">
    <citation type="submission" date="2018-11" db="EMBL/GenBank/DDBJ databases">
        <title>Clostridium sp. nov., a member of the family Erysipelotrichaceae isolated from pig faeces.</title>
        <authorList>
            <person name="Chang Y.-H."/>
        </authorList>
    </citation>
    <scope>NUCLEOTIDE SEQUENCE [LARGE SCALE GENOMIC DNA]</scope>
    <source>
        <strain evidence="9 10">YH-panp20</strain>
    </source>
</reference>
<keyword evidence="5 7" id="KW-0521">NADP</keyword>
<keyword evidence="6 7" id="KW-0560">Oxidoreductase</keyword>
<dbReference type="RefSeq" id="WP_128520026.1">
    <property type="nucleotide sequence ID" value="NZ_JALFCT010000053.1"/>
</dbReference>
<dbReference type="PROSITE" id="PS51330">
    <property type="entry name" value="DHFR_2"/>
    <property type="match status" value="1"/>
</dbReference>
<dbReference type="GO" id="GO:0004146">
    <property type="term" value="F:dihydrofolate reductase activity"/>
    <property type="evidence" value="ECO:0007669"/>
    <property type="project" value="UniProtKB-EC"/>
</dbReference>
<evidence type="ECO:0000256" key="3">
    <source>
        <dbReference type="ARBA" id="ARBA00012856"/>
    </source>
</evidence>
<protein>
    <recommendedName>
        <fullName evidence="3 7">Dihydrofolate reductase</fullName>
        <ecNumber evidence="3 7">1.5.1.3</ecNumber>
    </recommendedName>
</protein>
<dbReference type="PRINTS" id="PR00070">
    <property type="entry name" value="DHFR"/>
</dbReference>
<comment type="catalytic activity">
    <reaction evidence="7">
        <text>(6S)-5,6,7,8-tetrahydrofolate + NADP(+) = 7,8-dihydrofolate + NADPH + H(+)</text>
        <dbReference type="Rhea" id="RHEA:15009"/>
        <dbReference type="ChEBI" id="CHEBI:15378"/>
        <dbReference type="ChEBI" id="CHEBI:57451"/>
        <dbReference type="ChEBI" id="CHEBI:57453"/>
        <dbReference type="ChEBI" id="CHEBI:57783"/>
        <dbReference type="ChEBI" id="CHEBI:58349"/>
        <dbReference type="EC" id="1.5.1.3"/>
    </reaction>
</comment>
<dbReference type="Proteomes" id="UP000276568">
    <property type="component" value="Unassembled WGS sequence"/>
</dbReference>
<dbReference type="Gene3D" id="3.40.430.10">
    <property type="entry name" value="Dihydrofolate Reductase, subunit A"/>
    <property type="match status" value="1"/>
</dbReference>
<dbReference type="UniPathway" id="UPA00077">
    <property type="reaction ID" value="UER00158"/>
</dbReference>
<evidence type="ECO:0000256" key="6">
    <source>
        <dbReference type="ARBA" id="ARBA00023002"/>
    </source>
</evidence>
<dbReference type="AlphaFoldDB" id="A0A3N0I0K0"/>
<comment type="function">
    <text evidence="7">Key enzyme in folate metabolism. Catalyzes an essential reaction for de novo glycine and purine synthesis, and for DNA precursor synthesis.</text>
</comment>
<dbReference type="PANTHER" id="PTHR48069">
    <property type="entry name" value="DIHYDROFOLATE REDUCTASE"/>
    <property type="match status" value="1"/>
</dbReference>
<evidence type="ECO:0000256" key="2">
    <source>
        <dbReference type="ARBA" id="ARBA00009539"/>
    </source>
</evidence>
<dbReference type="GO" id="GO:0046452">
    <property type="term" value="P:dihydrofolate metabolic process"/>
    <property type="evidence" value="ECO:0007669"/>
    <property type="project" value="TreeGrafter"/>
</dbReference>
<evidence type="ECO:0000259" key="8">
    <source>
        <dbReference type="PROSITE" id="PS51330"/>
    </source>
</evidence>
<dbReference type="CDD" id="cd00209">
    <property type="entry name" value="DHFR"/>
    <property type="match status" value="1"/>
</dbReference>
<comment type="caution">
    <text evidence="9">The sequence shown here is derived from an EMBL/GenBank/DDBJ whole genome shotgun (WGS) entry which is preliminary data.</text>
</comment>
<accession>A0A3N0I0K0</accession>
<evidence type="ECO:0000256" key="4">
    <source>
        <dbReference type="ARBA" id="ARBA00022563"/>
    </source>
</evidence>
<dbReference type="Pfam" id="PF00186">
    <property type="entry name" value="DHFR_1"/>
    <property type="match status" value="1"/>
</dbReference>
<evidence type="ECO:0000313" key="10">
    <source>
        <dbReference type="Proteomes" id="UP000276568"/>
    </source>
</evidence>
<comment type="pathway">
    <text evidence="1 7">Cofactor biosynthesis; tetrahydrofolate biosynthesis; 5,6,7,8-tetrahydrofolate from 7,8-dihydrofolate: step 1/1.</text>
</comment>
<dbReference type="OrthoDB" id="9804315at2"/>
<dbReference type="GO" id="GO:0050661">
    <property type="term" value="F:NADP binding"/>
    <property type="evidence" value="ECO:0007669"/>
    <property type="project" value="InterPro"/>
</dbReference>
<dbReference type="SUPFAM" id="SSF53597">
    <property type="entry name" value="Dihydrofolate reductase-like"/>
    <property type="match status" value="1"/>
</dbReference>
<keyword evidence="4 7" id="KW-0554">One-carbon metabolism</keyword>
<organism evidence="9 10">
    <name type="scientific">Absicoccus porci</name>
    <dbReference type="NCBI Taxonomy" id="2486576"/>
    <lineage>
        <taxon>Bacteria</taxon>
        <taxon>Bacillati</taxon>
        <taxon>Bacillota</taxon>
        <taxon>Erysipelotrichia</taxon>
        <taxon>Erysipelotrichales</taxon>
        <taxon>Erysipelotrichaceae</taxon>
        <taxon>Absicoccus</taxon>
    </lineage>
</organism>
<dbReference type="InterPro" id="IPR024072">
    <property type="entry name" value="DHFR-like_dom_sf"/>
</dbReference>
<dbReference type="InterPro" id="IPR012259">
    <property type="entry name" value="DHFR"/>
</dbReference>
<dbReference type="EC" id="1.5.1.3" evidence="3 7"/>
<dbReference type="GO" id="GO:0046655">
    <property type="term" value="P:folic acid metabolic process"/>
    <property type="evidence" value="ECO:0007669"/>
    <property type="project" value="TreeGrafter"/>
</dbReference>
<evidence type="ECO:0000256" key="7">
    <source>
        <dbReference type="PIRNR" id="PIRNR000194"/>
    </source>
</evidence>
<dbReference type="GO" id="GO:0006730">
    <property type="term" value="P:one-carbon metabolic process"/>
    <property type="evidence" value="ECO:0007669"/>
    <property type="project" value="UniProtKB-KW"/>
</dbReference>
<comment type="similarity">
    <text evidence="2 7">Belongs to the dihydrofolate reductase family.</text>
</comment>
<evidence type="ECO:0000256" key="1">
    <source>
        <dbReference type="ARBA" id="ARBA00004903"/>
    </source>
</evidence>
<dbReference type="EMBL" id="RJQC01000002">
    <property type="protein sequence ID" value="RNM30096.1"/>
    <property type="molecule type" value="Genomic_DNA"/>
</dbReference>
<sequence length="161" mass="18569">MKLIEIAAVGKNYELGKNNDLIWHLKGDMQFFRQTTKGQIVLMGRKTYESLPHLLPGRHHIVISRSDPFVEPEVEVFSTIDAFMKAYKEKDVDVYVIGGAQIYAQMLPYADELLLTHIQDAEDADVYFPMFDSSLYEKTVLAEDEENDVAYEIVKYTKQKI</sequence>
<keyword evidence="10" id="KW-1185">Reference proteome</keyword>
<feature type="domain" description="DHFR" evidence="8">
    <location>
        <begin position="2"/>
        <end position="158"/>
    </location>
</feature>
<evidence type="ECO:0000313" key="9">
    <source>
        <dbReference type="EMBL" id="RNM30096.1"/>
    </source>
</evidence>
<dbReference type="PANTHER" id="PTHR48069:SF3">
    <property type="entry name" value="DIHYDROFOLATE REDUCTASE"/>
    <property type="match status" value="1"/>
</dbReference>
<proteinExistence type="inferred from homology"/>
<dbReference type="InterPro" id="IPR001796">
    <property type="entry name" value="DHFR_dom"/>
</dbReference>
<dbReference type="GO" id="GO:0046654">
    <property type="term" value="P:tetrahydrofolate biosynthetic process"/>
    <property type="evidence" value="ECO:0007669"/>
    <property type="project" value="UniProtKB-UniPathway"/>
</dbReference>
<gene>
    <name evidence="9" type="ORF">EDX97_04640</name>
</gene>
<dbReference type="GO" id="GO:0005829">
    <property type="term" value="C:cytosol"/>
    <property type="evidence" value="ECO:0007669"/>
    <property type="project" value="TreeGrafter"/>
</dbReference>
<evidence type="ECO:0000256" key="5">
    <source>
        <dbReference type="ARBA" id="ARBA00022857"/>
    </source>
</evidence>